<dbReference type="NCBIfam" id="TIGR01640">
    <property type="entry name" value="F_box_assoc_1"/>
    <property type="match status" value="1"/>
</dbReference>
<accession>A0A8B7BFT4</accession>
<dbReference type="RefSeq" id="XP_008775439.2">
    <property type="nucleotide sequence ID" value="XM_008777217.2"/>
</dbReference>
<dbReference type="InterPro" id="IPR036047">
    <property type="entry name" value="F-box-like_dom_sf"/>
</dbReference>
<dbReference type="KEGG" id="pda:103695801"/>
<dbReference type="SMART" id="SM00256">
    <property type="entry name" value="FBOX"/>
    <property type="match status" value="1"/>
</dbReference>
<dbReference type="PANTHER" id="PTHR35546">
    <property type="entry name" value="F-BOX PROTEIN INTERACTION DOMAIN PROTEIN-RELATED"/>
    <property type="match status" value="1"/>
</dbReference>
<dbReference type="GeneID" id="103695801"/>
<dbReference type="SUPFAM" id="SSF81383">
    <property type="entry name" value="F-box domain"/>
    <property type="match status" value="1"/>
</dbReference>
<protein>
    <submittedName>
        <fullName evidence="3">F-box protein At5g49610-like</fullName>
    </submittedName>
</protein>
<dbReference type="SUPFAM" id="SSF50965">
    <property type="entry name" value="Galactose oxidase, central domain"/>
    <property type="match status" value="1"/>
</dbReference>
<dbReference type="OrthoDB" id="601668at2759"/>
<dbReference type="InterPro" id="IPR001810">
    <property type="entry name" value="F-box_dom"/>
</dbReference>
<reference evidence="3" key="1">
    <citation type="submission" date="2025-08" db="UniProtKB">
        <authorList>
            <consortium name="RefSeq"/>
        </authorList>
    </citation>
    <scope>IDENTIFICATION</scope>
    <source>
        <tissue evidence="3">Young leaves</tissue>
    </source>
</reference>
<sequence>MPSEEMTEEVSFLHSKKKMVRCVAKLTDDLMVEILSRLPTKSFFRFQCISKSWLALSNDPCYQNIFPSAVSGLIFNVRRAYPDLRWGIQHISLSNNDDDFAIDTTLRFLLWNTAVISSCNGLLLCRSWVSKTCGTASHYVCNPATRKWVVVPKTNDLRAFLALGFEPHISRHYHILCCDVGEILEFMIFSSKTNKWVVTKVPGTKRSPELEATFFNGIFYVTAGRNKVLRVDPEGKFRRRIKLPESVGIKHLGHSGGYLHYMLQRRNKIKVWMREDCCRAKWVLKHCIDIRATLQKHRNPETQNIRILEFHPNMDVVFLRIGRKIYSYLLNYGRLEEVGHLGDTRDERCFVYSPRLSKGFGHEVA</sequence>
<dbReference type="InterPro" id="IPR006527">
    <property type="entry name" value="F-box-assoc_dom_typ1"/>
</dbReference>
<keyword evidence="2" id="KW-1185">Reference proteome</keyword>
<dbReference type="AlphaFoldDB" id="A0A8B7BFT4"/>
<dbReference type="Pfam" id="PF07734">
    <property type="entry name" value="FBA_1"/>
    <property type="match status" value="1"/>
</dbReference>
<gene>
    <name evidence="3" type="primary">LOC103695801</name>
</gene>
<evidence type="ECO:0000313" key="3">
    <source>
        <dbReference type="RefSeq" id="XP_008775439.2"/>
    </source>
</evidence>
<dbReference type="Gene3D" id="1.20.1280.50">
    <property type="match status" value="1"/>
</dbReference>
<evidence type="ECO:0000313" key="2">
    <source>
        <dbReference type="Proteomes" id="UP000228380"/>
    </source>
</evidence>
<dbReference type="CDD" id="cd22157">
    <property type="entry name" value="F-box_AtFBW1-like"/>
    <property type="match status" value="1"/>
</dbReference>
<feature type="domain" description="F-box" evidence="1">
    <location>
        <begin position="26"/>
        <end position="65"/>
    </location>
</feature>
<dbReference type="Proteomes" id="UP000228380">
    <property type="component" value="Unplaced"/>
</dbReference>
<name>A0A8B7BFT4_PHODC</name>
<evidence type="ECO:0000259" key="1">
    <source>
        <dbReference type="SMART" id="SM00256"/>
    </source>
</evidence>
<dbReference type="InterPro" id="IPR011043">
    <property type="entry name" value="Gal_Oxase/kelch_b-propeller"/>
</dbReference>
<dbReference type="PANTHER" id="PTHR35546:SF130">
    <property type="entry name" value="EXPRESSED PROTEIN"/>
    <property type="match status" value="1"/>
</dbReference>
<dbReference type="Pfam" id="PF00646">
    <property type="entry name" value="F-box"/>
    <property type="match status" value="1"/>
</dbReference>
<dbReference type="InterPro" id="IPR055290">
    <property type="entry name" value="At3g26010-like"/>
</dbReference>
<proteinExistence type="predicted"/>
<dbReference type="InterPro" id="IPR017451">
    <property type="entry name" value="F-box-assoc_interact_dom"/>
</dbReference>
<organism evidence="2 3">
    <name type="scientific">Phoenix dactylifera</name>
    <name type="common">Date palm</name>
    <dbReference type="NCBI Taxonomy" id="42345"/>
    <lineage>
        <taxon>Eukaryota</taxon>
        <taxon>Viridiplantae</taxon>
        <taxon>Streptophyta</taxon>
        <taxon>Embryophyta</taxon>
        <taxon>Tracheophyta</taxon>
        <taxon>Spermatophyta</taxon>
        <taxon>Magnoliopsida</taxon>
        <taxon>Liliopsida</taxon>
        <taxon>Arecaceae</taxon>
        <taxon>Coryphoideae</taxon>
        <taxon>Phoeniceae</taxon>
        <taxon>Phoenix</taxon>
    </lineage>
</organism>